<dbReference type="Proteomes" id="UP000824469">
    <property type="component" value="Unassembled WGS sequence"/>
</dbReference>
<protein>
    <submittedName>
        <fullName evidence="1">Uncharacterized protein</fullName>
    </submittedName>
</protein>
<dbReference type="PANTHER" id="PTHR47186">
    <property type="entry name" value="LEUCINE-RICH REPEAT-CONTAINING PROTEIN 57"/>
    <property type="match status" value="1"/>
</dbReference>
<dbReference type="Gene3D" id="3.80.10.10">
    <property type="entry name" value="Ribonuclease Inhibitor"/>
    <property type="match status" value="1"/>
</dbReference>
<dbReference type="EMBL" id="JAHRHJ020003565">
    <property type="protein sequence ID" value="KAH9291516.1"/>
    <property type="molecule type" value="Genomic_DNA"/>
</dbReference>
<gene>
    <name evidence="1" type="ORF">KI387_043294</name>
</gene>
<accession>A0AA38BZD1</accession>
<dbReference type="SUPFAM" id="SSF52058">
    <property type="entry name" value="L domain-like"/>
    <property type="match status" value="1"/>
</dbReference>
<evidence type="ECO:0000313" key="2">
    <source>
        <dbReference type="Proteomes" id="UP000824469"/>
    </source>
</evidence>
<name>A0AA38BZD1_TAXCH</name>
<dbReference type="PANTHER" id="PTHR47186:SF3">
    <property type="entry name" value="OS09G0267800 PROTEIN"/>
    <property type="match status" value="1"/>
</dbReference>
<comment type="caution">
    <text evidence="1">The sequence shown here is derived from an EMBL/GenBank/DDBJ whole genome shotgun (WGS) entry which is preliminary data.</text>
</comment>
<keyword evidence="2" id="KW-1185">Reference proteome</keyword>
<evidence type="ECO:0000313" key="1">
    <source>
        <dbReference type="EMBL" id="KAH9291516.1"/>
    </source>
</evidence>
<reference evidence="1 2" key="1">
    <citation type="journal article" date="2021" name="Nat. Plants">
        <title>The Taxus genome provides insights into paclitaxel biosynthesis.</title>
        <authorList>
            <person name="Xiong X."/>
            <person name="Gou J."/>
            <person name="Liao Q."/>
            <person name="Li Y."/>
            <person name="Zhou Q."/>
            <person name="Bi G."/>
            <person name="Li C."/>
            <person name="Du R."/>
            <person name="Wang X."/>
            <person name="Sun T."/>
            <person name="Guo L."/>
            <person name="Liang H."/>
            <person name="Lu P."/>
            <person name="Wu Y."/>
            <person name="Zhang Z."/>
            <person name="Ro D.K."/>
            <person name="Shang Y."/>
            <person name="Huang S."/>
            <person name="Yan J."/>
        </authorList>
    </citation>
    <scope>NUCLEOTIDE SEQUENCE [LARGE SCALE GENOMIC DNA]</scope>
    <source>
        <strain evidence="1">Ta-2019</strain>
    </source>
</reference>
<proteinExistence type="predicted"/>
<organism evidence="1 2">
    <name type="scientific">Taxus chinensis</name>
    <name type="common">Chinese yew</name>
    <name type="synonym">Taxus wallichiana var. chinensis</name>
    <dbReference type="NCBI Taxonomy" id="29808"/>
    <lineage>
        <taxon>Eukaryota</taxon>
        <taxon>Viridiplantae</taxon>
        <taxon>Streptophyta</taxon>
        <taxon>Embryophyta</taxon>
        <taxon>Tracheophyta</taxon>
        <taxon>Spermatophyta</taxon>
        <taxon>Pinopsida</taxon>
        <taxon>Pinidae</taxon>
        <taxon>Conifers II</taxon>
        <taxon>Cupressales</taxon>
        <taxon>Taxaceae</taxon>
        <taxon>Taxus</taxon>
    </lineage>
</organism>
<sequence>MGRLNLLEHLSIESSGVEAFPIEFGRPTSLDNLRKIDLNYAAVSRISLHGNSCPSLETLHVDGCGHLTEIETLPTALKFIELSRCRMLKNIRGIGVLLNLQRILIHTCPELNEIPSLAGLVSLKDFEIMDCPKIEKVEGLQHLRSLEMLKARTRWKEPGIESFEQVVVRLRRVEVVADNRLALQPCLQIPIQKWPCEMIVCGRAAHDACSTLDSLNFPGFVLNLVESNPWEDFDLPWNPRFVWPLKYPKTDMSNARIRCFIIHSDSGRADDILFIDAGKLHFSMAFERGTWVVIGVYAQGVGEIRFTVTKY</sequence>
<dbReference type="InterPro" id="IPR032675">
    <property type="entry name" value="LRR_dom_sf"/>
</dbReference>
<dbReference type="AlphaFoldDB" id="A0AA38BZD1"/>